<dbReference type="EMBL" id="AP027732">
    <property type="protein sequence ID" value="BDZ51946.1"/>
    <property type="molecule type" value="Genomic_DNA"/>
</dbReference>
<keyword evidence="2" id="KW-1185">Reference proteome</keyword>
<protein>
    <submittedName>
        <fullName evidence="1">GDP-mannose:glycolipid 4-beta-D-mannosyltransferase</fullName>
    </submittedName>
</protein>
<evidence type="ECO:0000313" key="1">
    <source>
        <dbReference type="EMBL" id="BDZ51946.1"/>
    </source>
</evidence>
<organism evidence="1 2">
    <name type="scientific">Frondihabitans sucicola</name>
    <dbReference type="NCBI Taxonomy" id="1268041"/>
    <lineage>
        <taxon>Bacteria</taxon>
        <taxon>Bacillati</taxon>
        <taxon>Actinomycetota</taxon>
        <taxon>Actinomycetes</taxon>
        <taxon>Micrococcales</taxon>
        <taxon>Microbacteriaceae</taxon>
        <taxon>Frondihabitans</taxon>
    </lineage>
</organism>
<evidence type="ECO:0000313" key="2">
    <source>
        <dbReference type="Proteomes" id="UP001321486"/>
    </source>
</evidence>
<proteinExistence type="predicted"/>
<dbReference type="Pfam" id="PF13692">
    <property type="entry name" value="Glyco_trans_1_4"/>
    <property type="match status" value="1"/>
</dbReference>
<accession>A0ABM8GU20</accession>
<dbReference type="SUPFAM" id="SSF53756">
    <property type="entry name" value="UDP-Glycosyltransferase/glycogen phosphorylase"/>
    <property type="match status" value="1"/>
</dbReference>
<dbReference type="Proteomes" id="UP001321486">
    <property type="component" value="Chromosome"/>
</dbReference>
<dbReference type="Gene3D" id="3.40.50.2000">
    <property type="entry name" value="Glycogen Phosphorylase B"/>
    <property type="match status" value="1"/>
</dbReference>
<name>A0ABM8GU20_9MICO</name>
<sequence>MTRRGSSEHRVRGEGRTFIVQQSFPRPRPTTNPYLVMLARSVAAQPGVELRTFSWRAALTRRADVFHVHWPEILVSGQSPLKKLVRQVLTLLLVAKLAATRTPIVRTLHNLERPSGISRRERILLGLIERRTTLWIRLNDETPEQPGRSYELIPHGHYRDWFESYAKPAAEPGRVGFVGLIRRYKGVEELLQVFRSVPGPSTLHVAGRPSTPELAGRLTDLADADERVSLDLRFLDDADLVTNVRKASLVVLPYREMHNSGGVLTALSLDRPVLVPSNPVTERLAEETGPGWVHRYDGDLDANDIERALAEVSTAGRGDHPDLSERDWDDAGRRHVDAYRRAVAVLRGGGPR</sequence>
<reference evidence="2" key="1">
    <citation type="journal article" date="2019" name="Int. J. Syst. Evol. Microbiol.">
        <title>The Global Catalogue of Microorganisms (GCM) 10K type strain sequencing project: providing services to taxonomists for standard genome sequencing and annotation.</title>
        <authorList>
            <consortium name="The Broad Institute Genomics Platform"/>
            <consortium name="The Broad Institute Genome Sequencing Center for Infectious Disease"/>
            <person name="Wu L."/>
            <person name="Ma J."/>
        </authorList>
    </citation>
    <scope>NUCLEOTIDE SEQUENCE [LARGE SCALE GENOMIC DNA]</scope>
    <source>
        <strain evidence="2">NBRC 108728</strain>
    </source>
</reference>
<gene>
    <name evidence="1" type="primary">gumI</name>
    <name evidence="1" type="ORF">GCM10025867_41870</name>
</gene>